<dbReference type="Proteomes" id="UP000054820">
    <property type="component" value="Unassembled WGS sequence"/>
</dbReference>
<dbReference type="GO" id="GO:0005737">
    <property type="term" value="C:cytoplasm"/>
    <property type="evidence" value="ECO:0007669"/>
    <property type="project" value="TreeGrafter"/>
</dbReference>
<dbReference type="AlphaFoldDB" id="A0A378LBQ2"/>
<dbReference type="EMBL" id="UGOY01000001">
    <property type="protein sequence ID" value="STY23750.1"/>
    <property type="molecule type" value="Genomic_DNA"/>
</dbReference>
<proteinExistence type="inferred from homology"/>
<dbReference type="STRING" id="460.Lstg_2418"/>
<gene>
    <name evidence="4" type="primary">yggU_1</name>
    <name evidence="3" type="ORF">Lstg_2418</name>
    <name evidence="4" type="ORF">NCTC11991_02360</name>
</gene>
<comment type="similarity">
    <text evidence="1 2">Belongs to the UPF0235 family.</text>
</comment>
<dbReference type="Pfam" id="PF02594">
    <property type="entry name" value="DUF167"/>
    <property type="match status" value="1"/>
</dbReference>
<dbReference type="SUPFAM" id="SSF69786">
    <property type="entry name" value="YggU-like"/>
    <property type="match status" value="1"/>
</dbReference>
<sequence>MSIQSINQKLRDNCTVWYQCDAEGLILHLYVQPGARKTEVVGVHEGELKIRLNTPPIEGRANKALLQFVAQIFKVPARHVLLKRGEKSRHKTLTVIGTVVDPNDLL</sequence>
<dbReference type="NCBIfam" id="TIGR00251">
    <property type="entry name" value="DUF167 family protein"/>
    <property type="match status" value="1"/>
</dbReference>
<evidence type="ECO:0000256" key="1">
    <source>
        <dbReference type="ARBA" id="ARBA00010364"/>
    </source>
</evidence>
<accession>A0A378LBQ2</accession>
<reference evidence="4 6" key="2">
    <citation type="submission" date="2018-06" db="EMBL/GenBank/DDBJ databases">
        <authorList>
            <consortium name="Pathogen Informatics"/>
            <person name="Doyle S."/>
        </authorList>
    </citation>
    <scope>NUCLEOTIDE SEQUENCE [LARGE SCALE GENOMIC DNA]</scope>
    <source>
        <strain evidence="4 6">NCTC11991</strain>
    </source>
</reference>
<dbReference type="PANTHER" id="PTHR13420:SF7">
    <property type="entry name" value="UPF0235 PROTEIN C15ORF40"/>
    <property type="match status" value="1"/>
</dbReference>
<dbReference type="PANTHER" id="PTHR13420">
    <property type="entry name" value="UPF0235 PROTEIN C15ORF40"/>
    <property type="match status" value="1"/>
</dbReference>
<dbReference type="InterPro" id="IPR003746">
    <property type="entry name" value="DUF167"/>
</dbReference>
<evidence type="ECO:0000313" key="5">
    <source>
        <dbReference type="Proteomes" id="UP000054820"/>
    </source>
</evidence>
<dbReference type="InterPro" id="IPR036591">
    <property type="entry name" value="YggU-like_sf"/>
</dbReference>
<dbReference type="Gene3D" id="3.30.1200.10">
    <property type="entry name" value="YggU-like"/>
    <property type="match status" value="1"/>
</dbReference>
<keyword evidence="5" id="KW-1185">Reference proteome</keyword>
<dbReference type="HAMAP" id="MF_00634">
    <property type="entry name" value="UPF0235"/>
    <property type="match status" value="1"/>
</dbReference>
<evidence type="ECO:0000313" key="3">
    <source>
        <dbReference type="EMBL" id="KTD75739.1"/>
    </source>
</evidence>
<evidence type="ECO:0000313" key="4">
    <source>
        <dbReference type="EMBL" id="STY23750.1"/>
    </source>
</evidence>
<evidence type="ECO:0000256" key="2">
    <source>
        <dbReference type="HAMAP-Rule" id="MF_00634"/>
    </source>
</evidence>
<name>A0A378LBQ2_9GAMM</name>
<evidence type="ECO:0000313" key="6">
    <source>
        <dbReference type="Proteomes" id="UP000255110"/>
    </source>
</evidence>
<dbReference type="SMART" id="SM01152">
    <property type="entry name" value="DUF167"/>
    <property type="match status" value="1"/>
</dbReference>
<organism evidence="4 6">
    <name type="scientific">Legionella steigerwaltii</name>
    <dbReference type="NCBI Taxonomy" id="460"/>
    <lineage>
        <taxon>Bacteria</taxon>
        <taxon>Pseudomonadati</taxon>
        <taxon>Pseudomonadota</taxon>
        <taxon>Gammaproteobacteria</taxon>
        <taxon>Legionellales</taxon>
        <taxon>Legionellaceae</taxon>
        <taxon>Legionella</taxon>
    </lineage>
</organism>
<reference evidence="3 5" key="1">
    <citation type="submission" date="2015-11" db="EMBL/GenBank/DDBJ databases">
        <title>Genomic analysis of 38 Legionella species identifies large and diverse effector repertoires.</title>
        <authorList>
            <person name="Burstein D."/>
            <person name="Amaro F."/>
            <person name="Zusman T."/>
            <person name="Lifshitz Z."/>
            <person name="Cohen O."/>
            <person name="Gilbert J.A."/>
            <person name="Pupko T."/>
            <person name="Shuman H.A."/>
            <person name="Segal G."/>
        </authorList>
    </citation>
    <scope>NUCLEOTIDE SEQUENCE [LARGE SCALE GENOMIC DNA]</scope>
    <source>
        <strain evidence="3 5">SC-18-C9</strain>
    </source>
</reference>
<dbReference type="EMBL" id="LNYZ01000020">
    <property type="protein sequence ID" value="KTD75739.1"/>
    <property type="molecule type" value="Genomic_DNA"/>
</dbReference>
<dbReference type="Proteomes" id="UP000255110">
    <property type="component" value="Unassembled WGS sequence"/>
</dbReference>
<protein>
    <recommendedName>
        <fullName evidence="2">UPF0235 protein Lstg_2418</fullName>
    </recommendedName>
</protein>